<dbReference type="InterPro" id="IPR052397">
    <property type="entry name" value="NADPH-QR_MdaB"/>
</dbReference>
<dbReference type="SUPFAM" id="SSF52218">
    <property type="entry name" value="Flavoproteins"/>
    <property type="match status" value="1"/>
</dbReference>
<reference evidence="4 5" key="1">
    <citation type="submission" date="2016-08" db="EMBL/GenBank/DDBJ databases">
        <authorList>
            <person name="Seilhamer J.J."/>
        </authorList>
    </citation>
    <scope>NUCLEOTIDE SEQUENCE [LARGE SCALE GENOMIC DNA]</scope>
    <source>
        <strain evidence="4 5">A37T2</strain>
    </source>
</reference>
<protein>
    <recommendedName>
        <fullName evidence="6">Modulator of drug activity B</fullName>
    </recommendedName>
</protein>
<name>A0A1C4E236_9BACT</name>
<dbReference type="Gene3D" id="3.40.50.360">
    <property type="match status" value="1"/>
</dbReference>
<accession>A0A1C4E236</accession>
<keyword evidence="3" id="KW-0274">FAD</keyword>
<dbReference type="PANTHER" id="PTHR46305:SF3">
    <property type="entry name" value="NADPH:QUINONE OXIDOREDUCTASE MDAB"/>
    <property type="match status" value="1"/>
</dbReference>
<dbReference type="PANTHER" id="PTHR46305">
    <property type="match status" value="1"/>
</dbReference>
<sequence>MTKVFIINGGQVFDESKGLFNKTLTNWTENFMVENGFEVRVTNASDDFDTQQEIENFTWADVIVWHTKPLMNHFLNQRRNTSHHDLRKDNAMAPTPII</sequence>
<dbReference type="OrthoDB" id="9798454at2"/>
<comment type="cofactor">
    <cofactor evidence="1">
        <name>FAD</name>
        <dbReference type="ChEBI" id="CHEBI:57692"/>
    </cofactor>
</comment>
<dbReference type="EMBL" id="FMAR01000007">
    <property type="protein sequence ID" value="SCC37575.1"/>
    <property type="molecule type" value="Genomic_DNA"/>
</dbReference>
<evidence type="ECO:0000256" key="3">
    <source>
        <dbReference type="ARBA" id="ARBA00022827"/>
    </source>
</evidence>
<evidence type="ECO:0000256" key="2">
    <source>
        <dbReference type="ARBA" id="ARBA00022630"/>
    </source>
</evidence>
<keyword evidence="5" id="KW-1185">Reference proteome</keyword>
<dbReference type="STRING" id="1335309.GA0116948_10735"/>
<proteinExistence type="predicted"/>
<evidence type="ECO:0008006" key="6">
    <source>
        <dbReference type="Google" id="ProtNLM"/>
    </source>
</evidence>
<keyword evidence="2" id="KW-0285">Flavoprotein</keyword>
<evidence type="ECO:0000256" key="1">
    <source>
        <dbReference type="ARBA" id="ARBA00001974"/>
    </source>
</evidence>
<dbReference type="Proteomes" id="UP000242818">
    <property type="component" value="Unassembled WGS sequence"/>
</dbReference>
<evidence type="ECO:0000313" key="4">
    <source>
        <dbReference type="EMBL" id="SCC37575.1"/>
    </source>
</evidence>
<dbReference type="AlphaFoldDB" id="A0A1C4E236"/>
<gene>
    <name evidence="4" type="ORF">GA0116948_10735</name>
</gene>
<evidence type="ECO:0000313" key="5">
    <source>
        <dbReference type="Proteomes" id="UP000242818"/>
    </source>
</evidence>
<dbReference type="RefSeq" id="WP_089712221.1">
    <property type="nucleotide sequence ID" value="NZ_FMAR01000007.1"/>
</dbReference>
<organism evidence="4 5">
    <name type="scientific">Chitinophaga costaii</name>
    <dbReference type="NCBI Taxonomy" id="1335309"/>
    <lineage>
        <taxon>Bacteria</taxon>
        <taxon>Pseudomonadati</taxon>
        <taxon>Bacteroidota</taxon>
        <taxon>Chitinophagia</taxon>
        <taxon>Chitinophagales</taxon>
        <taxon>Chitinophagaceae</taxon>
        <taxon>Chitinophaga</taxon>
    </lineage>
</organism>
<dbReference type="InterPro" id="IPR029039">
    <property type="entry name" value="Flavoprotein-like_sf"/>
</dbReference>